<dbReference type="InterPro" id="IPR051121">
    <property type="entry name" value="FAH"/>
</dbReference>
<organism evidence="4 5">
    <name type="scientific">Microbacterium paraoxydans</name>
    <dbReference type="NCBI Taxonomy" id="199592"/>
    <lineage>
        <taxon>Bacteria</taxon>
        <taxon>Bacillati</taxon>
        <taxon>Actinomycetota</taxon>
        <taxon>Actinomycetes</taxon>
        <taxon>Micrococcales</taxon>
        <taxon>Microbacteriaceae</taxon>
        <taxon>Microbacterium</taxon>
    </lineage>
</organism>
<dbReference type="RefSeq" id="WP_211541918.1">
    <property type="nucleotide sequence ID" value="NZ_CBDREF010000001.1"/>
</dbReference>
<sequence>MEFLRLGAPGAERPAVRHDGTTYDLAGITADIDGTFLARDGIARTREALAAGDLPVLDGAEALRVGAPIARPMAVLCIGQNYAAHAAESGDAPPSVPILFHKHPNTIVGPFDDVLIPPGAEKVDWEVELGIVIGTRARYLASPEDALAHVAGYVVSHDVSERAFQVEHSGGQWSKGKNAETFNPLGPALVPADEVDPQALHLWSRVNGEPRQDSNTADMIFTVAQIVHHLSQYLVLEPGDLINTGTPQGVALSGRFPYLRAGDVVELGIEGLGSQRQRLVDARP</sequence>
<feature type="domain" description="Fumarylacetoacetase-like C-terminal" evidence="3">
    <location>
        <begin position="75"/>
        <end position="279"/>
    </location>
</feature>
<dbReference type="Proteomes" id="UP000678243">
    <property type="component" value="Unassembled WGS sequence"/>
</dbReference>
<reference evidence="4 5" key="1">
    <citation type="submission" date="2021-04" db="EMBL/GenBank/DDBJ databases">
        <title>Whole genome analysis of root endophytic bacterium Microbacterium paraoxydans ku-mp colonizing RP-bio226 rice variety.</title>
        <authorList>
            <person name="Ulaganathan K."/>
            <person name="Latha B."/>
        </authorList>
    </citation>
    <scope>NUCLEOTIDE SEQUENCE [LARGE SCALE GENOMIC DNA]</scope>
    <source>
        <strain evidence="5">ku-mp</strain>
    </source>
</reference>
<evidence type="ECO:0000313" key="5">
    <source>
        <dbReference type="Proteomes" id="UP000678243"/>
    </source>
</evidence>
<dbReference type="PANTHER" id="PTHR42796:SF4">
    <property type="entry name" value="FUMARYLACETOACETATE HYDROLASE DOMAIN-CONTAINING PROTEIN 2A"/>
    <property type="match status" value="1"/>
</dbReference>
<protein>
    <submittedName>
        <fullName evidence="4">Fumarylacetoacetate hydrolase family protein</fullName>
    </submittedName>
</protein>
<gene>
    <name evidence="4" type="ORF">KE274_06220</name>
</gene>
<keyword evidence="2" id="KW-0479">Metal-binding</keyword>
<evidence type="ECO:0000259" key="3">
    <source>
        <dbReference type="Pfam" id="PF01557"/>
    </source>
</evidence>
<dbReference type="Pfam" id="PF01557">
    <property type="entry name" value="FAA_hydrolase"/>
    <property type="match status" value="1"/>
</dbReference>
<keyword evidence="4" id="KW-0378">Hydrolase</keyword>
<comment type="caution">
    <text evidence="4">The sequence shown here is derived from an EMBL/GenBank/DDBJ whole genome shotgun (WGS) entry which is preliminary data.</text>
</comment>
<dbReference type="InterPro" id="IPR036663">
    <property type="entry name" value="Fumarylacetoacetase_C_sf"/>
</dbReference>
<proteinExistence type="inferred from homology"/>
<evidence type="ECO:0000313" key="4">
    <source>
        <dbReference type="EMBL" id="MBS0023700.1"/>
    </source>
</evidence>
<evidence type="ECO:0000256" key="2">
    <source>
        <dbReference type="ARBA" id="ARBA00022723"/>
    </source>
</evidence>
<comment type="similarity">
    <text evidence="1">Belongs to the FAH family.</text>
</comment>
<dbReference type="Gene3D" id="3.90.850.10">
    <property type="entry name" value="Fumarylacetoacetase-like, C-terminal domain"/>
    <property type="match status" value="1"/>
</dbReference>
<dbReference type="InterPro" id="IPR011234">
    <property type="entry name" value="Fumarylacetoacetase-like_C"/>
</dbReference>
<dbReference type="EMBL" id="JAGTUK010000002">
    <property type="protein sequence ID" value="MBS0023700.1"/>
    <property type="molecule type" value="Genomic_DNA"/>
</dbReference>
<accession>A0ABS5IL95</accession>
<dbReference type="SUPFAM" id="SSF56529">
    <property type="entry name" value="FAH"/>
    <property type="match status" value="1"/>
</dbReference>
<evidence type="ECO:0000256" key="1">
    <source>
        <dbReference type="ARBA" id="ARBA00010211"/>
    </source>
</evidence>
<dbReference type="PANTHER" id="PTHR42796">
    <property type="entry name" value="FUMARYLACETOACETATE HYDROLASE DOMAIN-CONTAINING PROTEIN 2A-RELATED"/>
    <property type="match status" value="1"/>
</dbReference>
<keyword evidence="5" id="KW-1185">Reference proteome</keyword>
<name>A0ABS5IL95_9MICO</name>
<dbReference type="GO" id="GO:0016787">
    <property type="term" value="F:hydrolase activity"/>
    <property type="evidence" value="ECO:0007669"/>
    <property type="project" value="UniProtKB-KW"/>
</dbReference>